<reference evidence="2 3" key="1">
    <citation type="journal article" date="2024" name="Plant J.">
        <title>Genome sequences and population genomics reveal climatic adaptation and genomic divergence between two closely related sweetgum species.</title>
        <authorList>
            <person name="Xu W.Q."/>
            <person name="Ren C.Q."/>
            <person name="Zhang X.Y."/>
            <person name="Comes H.P."/>
            <person name="Liu X.H."/>
            <person name="Li Y.G."/>
            <person name="Kettle C.J."/>
            <person name="Jalonen R."/>
            <person name="Gaisberger H."/>
            <person name="Ma Y.Z."/>
            <person name="Qiu Y.X."/>
        </authorList>
    </citation>
    <scope>NUCLEOTIDE SEQUENCE [LARGE SCALE GENOMIC DNA]</scope>
    <source>
        <strain evidence="2">Hangzhou</strain>
    </source>
</reference>
<dbReference type="InterPro" id="IPR050314">
    <property type="entry name" value="Glycosyl_Hydrlase_18"/>
</dbReference>
<dbReference type="GO" id="GO:0005576">
    <property type="term" value="C:extracellular region"/>
    <property type="evidence" value="ECO:0007669"/>
    <property type="project" value="TreeGrafter"/>
</dbReference>
<organism evidence="2 3">
    <name type="scientific">Liquidambar formosana</name>
    <name type="common">Formosan gum</name>
    <dbReference type="NCBI Taxonomy" id="63359"/>
    <lineage>
        <taxon>Eukaryota</taxon>
        <taxon>Viridiplantae</taxon>
        <taxon>Streptophyta</taxon>
        <taxon>Embryophyta</taxon>
        <taxon>Tracheophyta</taxon>
        <taxon>Spermatophyta</taxon>
        <taxon>Magnoliopsida</taxon>
        <taxon>eudicotyledons</taxon>
        <taxon>Gunneridae</taxon>
        <taxon>Pentapetalae</taxon>
        <taxon>Saxifragales</taxon>
        <taxon>Altingiaceae</taxon>
        <taxon>Liquidambar</taxon>
    </lineage>
</organism>
<dbReference type="Gene3D" id="3.20.20.80">
    <property type="entry name" value="Glycosidases"/>
    <property type="match status" value="2"/>
</dbReference>
<name>A0AAP0NDC2_LIQFO</name>
<protein>
    <recommendedName>
        <fullName evidence="1">GH18 domain-containing protein</fullName>
    </recommendedName>
</protein>
<proteinExistence type="predicted"/>
<dbReference type="SMART" id="SM00636">
    <property type="entry name" value="Glyco_18"/>
    <property type="match status" value="1"/>
</dbReference>
<dbReference type="PANTHER" id="PTHR11177">
    <property type="entry name" value="CHITINASE"/>
    <property type="match status" value="1"/>
</dbReference>
<keyword evidence="3" id="KW-1185">Reference proteome</keyword>
<dbReference type="FunFam" id="3.10.50.10:FF:000015">
    <property type="entry name" value="Chitotriosidase-1"/>
    <property type="match status" value="1"/>
</dbReference>
<dbReference type="InterPro" id="IPR029070">
    <property type="entry name" value="Chitinase_insertion_sf"/>
</dbReference>
<evidence type="ECO:0000313" key="3">
    <source>
        <dbReference type="Proteomes" id="UP001415857"/>
    </source>
</evidence>
<dbReference type="GO" id="GO:0004568">
    <property type="term" value="F:chitinase activity"/>
    <property type="evidence" value="ECO:0007669"/>
    <property type="project" value="TreeGrafter"/>
</dbReference>
<dbReference type="InterPro" id="IPR011583">
    <property type="entry name" value="Chitinase_II/V-like_cat"/>
</dbReference>
<sequence length="315" mass="35052">MGGRKQPTRAEEIKRRKTTSSLRSKLFLTVAKSAISPDPNSFSQKCSSAQTWIRSGYWTPSSEYPISKINSTLFTHLICGFAELNSSYGLSFFSYDQQYFSAFTDTVKQKNPSIVTLLSIADDGPSSTSFSSMVSQASHRKSFIESSIKTARLYGFHGLDFAWGPRGTRSDMINLGTLFDEWSNKNIDFGIKAWIAGGLPANQLILGLYYFGYAWKLVNPKDDTIGAPAEGAAISSEGYLTYAQIKQNFQQCGGASVYNASYVVNYCTIGSTWIVFEDVEAVRTKVSYAEEKRLLGYNVWQVSYDNNWVLSEAGR</sequence>
<dbReference type="InterPro" id="IPR017853">
    <property type="entry name" value="GH"/>
</dbReference>
<dbReference type="Gene3D" id="3.10.50.10">
    <property type="match status" value="1"/>
</dbReference>
<dbReference type="GO" id="GO:0005975">
    <property type="term" value="P:carbohydrate metabolic process"/>
    <property type="evidence" value="ECO:0007669"/>
    <property type="project" value="InterPro"/>
</dbReference>
<dbReference type="SUPFAM" id="SSF54556">
    <property type="entry name" value="Chitinase insertion domain"/>
    <property type="match status" value="1"/>
</dbReference>
<dbReference type="PROSITE" id="PS51910">
    <property type="entry name" value="GH18_2"/>
    <property type="match status" value="1"/>
</dbReference>
<dbReference type="GO" id="GO:0006032">
    <property type="term" value="P:chitin catabolic process"/>
    <property type="evidence" value="ECO:0007669"/>
    <property type="project" value="TreeGrafter"/>
</dbReference>
<dbReference type="EMBL" id="JBBPBK010000015">
    <property type="protein sequence ID" value="KAK9269184.1"/>
    <property type="molecule type" value="Genomic_DNA"/>
</dbReference>
<evidence type="ECO:0000259" key="1">
    <source>
        <dbReference type="PROSITE" id="PS51910"/>
    </source>
</evidence>
<evidence type="ECO:0000313" key="2">
    <source>
        <dbReference type="EMBL" id="KAK9269184.1"/>
    </source>
</evidence>
<dbReference type="Proteomes" id="UP001415857">
    <property type="component" value="Unassembled WGS sequence"/>
</dbReference>
<feature type="domain" description="GH18" evidence="1">
    <location>
        <begin position="52"/>
        <end position="315"/>
    </location>
</feature>
<dbReference type="Pfam" id="PF00704">
    <property type="entry name" value="Glyco_hydro_18"/>
    <property type="match status" value="1"/>
</dbReference>
<dbReference type="InterPro" id="IPR001223">
    <property type="entry name" value="Glyco_hydro18_cat"/>
</dbReference>
<dbReference type="AlphaFoldDB" id="A0AAP0NDC2"/>
<dbReference type="PANTHER" id="PTHR11177:SF369">
    <property type="entry name" value="CLASS V CHITINASE-LIKE"/>
    <property type="match status" value="1"/>
</dbReference>
<dbReference type="GO" id="GO:0008061">
    <property type="term" value="F:chitin binding"/>
    <property type="evidence" value="ECO:0007669"/>
    <property type="project" value="InterPro"/>
</dbReference>
<comment type="caution">
    <text evidence="2">The sequence shown here is derived from an EMBL/GenBank/DDBJ whole genome shotgun (WGS) entry which is preliminary data.</text>
</comment>
<dbReference type="SUPFAM" id="SSF51445">
    <property type="entry name" value="(Trans)glycosidases"/>
    <property type="match status" value="1"/>
</dbReference>
<accession>A0AAP0NDC2</accession>
<gene>
    <name evidence="2" type="ORF">L1049_000953</name>
</gene>